<feature type="non-terminal residue" evidence="10">
    <location>
        <position position="1"/>
    </location>
</feature>
<evidence type="ECO:0000259" key="8">
    <source>
        <dbReference type="Pfam" id="PF01545"/>
    </source>
</evidence>
<feature type="transmembrane region" description="Helical" evidence="7">
    <location>
        <begin position="152"/>
        <end position="173"/>
    </location>
</feature>
<feature type="transmembrane region" description="Helical" evidence="7">
    <location>
        <begin position="127"/>
        <end position="145"/>
    </location>
</feature>
<protein>
    <submittedName>
        <fullName evidence="10">Cation diffusion facilitator family transporter</fullName>
    </submittedName>
</protein>
<name>A0ABW5QQY0_9BACL</name>
<evidence type="ECO:0000256" key="2">
    <source>
        <dbReference type="ARBA" id="ARBA00008114"/>
    </source>
</evidence>
<evidence type="ECO:0000256" key="3">
    <source>
        <dbReference type="ARBA" id="ARBA00022448"/>
    </source>
</evidence>
<sequence>SCIRKREALMFTKRDERAENLNWNALWSNGSLALLKGAAGWLFGSKALLADAFHSAAEASLAVAKIAGGRAGQYADGKHEHRRGASYKRLEEAVVNVVLSVVLLTIGLDIGISALRDLSAGVDEAPSWYALAAVIAGVLIKELLFRERSGRSAYYSSIAAAVGIGGAMIGEYASLPLLYYFDPAAAIVIAVTIIHSGYKPIAELVRKDTNGAVLTKDKENITQFIQRIEGVITVESVEAREQGHYVAADIVISVNPRISVLEGQEIGKRVKLLVMKRFAHITAVSVYVEPYDPGYPYKSNHDPNQEHMPTLIQ</sequence>
<comment type="subcellular location">
    <subcellularLocation>
        <location evidence="1">Membrane</location>
        <topology evidence="1">Multi-pass membrane protein</topology>
    </subcellularLocation>
</comment>
<proteinExistence type="inferred from homology"/>
<evidence type="ECO:0000259" key="9">
    <source>
        <dbReference type="Pfam" id="PF16916"/>
    </source>
</evidence>
<dbReference type="EMBL" id="JBHUMY010000001">
    <property type="protein sequence ID" value="MFD2658742.1"/>
    <property type="molecule type" value="Genomic_DNA"/>
</dbReference>
<keyword evidence="3" id="KW-0813">Transport</keyword>
<dbReference type="Gene3D" id="3.30.70.1350">
    <property type="entry name" value="Cation efflux protein, cytoplasmic domain"/>
    <property type="match status" value="1"/>
</dbReference>
<dbReference type="InterPro" id="IPR050291">
    <property type="entry name" value="CDF_Transporter"/>
</dbReference>
<keyword evidence="4 7" id="KW-0812">Transmembrane</keyword>
<organism evidence="10 11">
    <name type="scientific">Paenibacillus thailandensis</name>
    <dbReference type="NCBI Taxonomy" id="393250"/>
    <lineage>
        <taxon>Bacteria</taxon>
        <taxon>Bacillati</taxon>
        <taxon>Bacillota</taxon>
        <taxon>Bacilli</taxon>
        <taxon>Bacillales</taxon>
        <taxon>Paenibacillaceae</taxon>
        <taxon>Paenibacillus</taxon>
    </lineage>
</organism>
<feature type="transmembrane region" description="Helical" evidence="7">
    <location>
        <begin position="93"/>
        <end position="115"/>
    </location>
</feature>
<evidence type="ECO:0000256" key="5">
    <source>
        <dbReference type="ARBA" id="ARBA00022989"/>
    </source>
</evidence>
<dbReference type="NCBIfam" id="TIGR01297">
    <property type="entry name" value="CDF"/>
    <property type="match status" value="1"/>
</dbReference>
<evidence type="ECO:0000256" key="7">
    <source>
        <dbReference type="SAM" id="Phobius"/>
    </source>
</evidence>
<dbReference type="InterPro" id="IPR036837">
    <property type="entry name" value="Cation_efflux_CTD_sf"/>
</dbReference>
<dbReference type="Pfam" id="PF01545">
    <property type="entry name" value="Cation_efflux"/>
    <property type="match status" value="1"/>
</dbReference>
<dbReference type="InterPro" id="IPR002524">
    <property type="entry name" value="Cation_efflux"/>
</dbReference>
<feature type="transmembrane region" description="Helical" evidence="7">
    <location>
        <begin position="179"/>
        <end position="198"/>
    </location>
</feature>
<accession>A0ABW5QQY0</accession>
<dbReference type="SUPFAM" id="SSF160240">
    <property type="entry name" value="Cation efflux protein cytoplasmic domain-like"/>
    <property type="match status" value="1"/>
</dbReference>
<dbReference type="InterPro" id="IPR058533">
    <property type="entry name" value="Cation_efflux_TM"/>
</dbReference>
<keyword evidence="5 7" id="KW-1133">Transmembrane helix</keyword>
<keyword evidence="6 7" id="KW-0472">Membrane</keyword>
<dbReference type="InterPro" id="IPR027469">
    <property type="entry name" value="Cation_efflux_TMD_sf"/>
</dbReference>
<dbReference type="Gene3D" id="1.20.1510.10">
    <property type="entry name" value="Cation efflux protein transmembrane domain"/>
    <property type="match status" value="1"/>
</dbReference>
<feature type="domain" description="Cation efflux protein transmembrane" evidence="8">
    <location>
        <begin position="25"/>
        <end position="203"/>
    </location>
</feature>
<dbReference type="Pfam" id="PF16916">
    <property type="entry name" value="ZT_dimer"/>
    <property type="match status" value="1"/>
</dbReference>
<dbReference type="PANTHER" id="PTHR43840">
    <property type="entry name" value="MITOCHONDRIAL METAL TRANSPORTER 1-RELATED"/>
    <property type="match status" value="1"/>
</dbReference>
<feature type="domain" description="Cation efflux protein cytoplasmic" evidence="9">
    <location>
        <begin position="217"/>
        <end position="291"/>
    </location>
</feature>
<dbReference type="SUPFAM" id="SSF161111">
    <property type="entry name" value="Cation efflux protein transmembrane domain-like"/>
    <property type="match status" value="1"/>
</dbReference>
<dbReference type="PANTHER" id="PTHR43840:SF15">
    <property type="entry name" value="MITOCHONDRIAL METAL TRANSPORTER 1-RELATED"/>
    <property type="match status" value="1"/>
</dbReference>
<dbReference type="InterPro" id="IPR027470">
    <property type="entry name" value="Cation_efflux_CTD"/>
</dbReference>
<keyword evidence="11" id="KW-1185">Reference proteome</keyword>
<evidence type="ECO:0000256" key="6">
    <source>
        <dbReference type="ARBA" id="ARBA00023136"/>
    </source>
</evidence>
<evidence type="ECO:0000313" key="10">
    <source>
        <dbReference type="EMBL" id="MFD2658742.1"/>
    </source>
</evidence>
<comment type="similarity">
    <text evidence="2">Belongs to the cation diffusion facilitator (CDF) transporter (TC 2.A.4) family.</text>
</comment>
<comment type="caution">
    <text evidence="10">The sequence shown here is derived from an EMBL/GenBank/DDBJ whole genome shotgun (WGS) entry which is preliminary data.</text>
</comment>
<dbReference type="Proteomes" id="UP001597493">
    <property type="component" value="Unassembled WGS sequence"/>
</dbReference>
<evidence type="ECO:0000256" key="1">
    <source>
        <dbReference type="ARBA" id="ARBA00004141"/>
    </source>
</evidence>
<evidence type="ECO:0000256" key="4">
    <source>
        <dbReference type="ARBA" id="ARBA00022692"/>
    </source>
</evidence>
<gene>
    <name evidence="10" type="ORF">ACFSW5_00510</name>
</gene>
<evidence type="ECO:0000313" key="11">
    <source>
        <dbReference type="Proteomes" id="UP001597493"/>
    </source>
</evidence>
<dbReference type="RefSeq" id="WP_379268573.1">
    <property type="nucleotide sequence ID" value="NZ_JBHUMY010000001.1"/>
</dbReference>
<reference evidence="11" key="1">
    <citation type="journal article" date="2019" name="Int. J. Syst. Evol. Microbiol.">
        <title>The Global Catalogue of Microorganisms (GCM) 10K type strain sequencing project: providing services to taxonomists for standard genome sequencing and annotation.</title>
        <authorList>
            <consortium name="The Broad Institute Genomics Platform"/>
            <consortium name="The Broad Institute Genome Sequencing Center for Infectious Disease"/>
            <person name="Wu L."/>
            <person name="Ma J."/>
        </authorList>
    </citation>
    <scope>NUCLEOTIDE SEQUENCE [LARGE SCALE GENOMIC DNA]</scope>
    <source>
        <strain evidence="11">TISTR 1827</strain>
    </source>
</reference>